<sequence length="545" mass="58051">MPLPTLRAVLASEALRAAAPDVLAGADRLDRQVRWVHVSEVREVTGLLTGGELLLSTGLAMRGGDDDAAAYVGELVEAGATGLLVEVGESFPEVPPAALAVARERRFPVVALRRPSRFVEITEQVHRAIVAEQYERVDFARRVHERFTALSLEGAGAQAIVETTAELAGSSVVLEDLSRHVVAYAALGRPAAGLLHGWEKRSRLVAHTDVTGVTGPEGWMTSPVGLQQHRWGRLVVVNPASDQERLAMVLERAAQALELGRMAESDRFGIAYQAQGGFLTELADARVVDAAEADARARALGLPAAAPYAGLVVRAAPRAVGTPNDPVAAHRSARRLVERVAQASREARVPALLGSFGPVEVAAVVATGERGGDGAIAALAEALHAQHARQSDLDPVSVGVGAPAMTVLAAGAALRHAQHVAEVAHALPPGRQKPFFRASDVRLRGLVALLHDDPRVQAFAEAELDRLLVHEATHEDGMLELLRQYIAVGGNKTELARVSHRSRPALYKKLAHLERILGVSLDDTDSRLALGVALMVHDQRRSGQR</sequence>
<dbReference type="Pfam" id="PF13556">
    <property type="entry name" value="HTH_30"/>
    <property type="match status" value="1"/>
</dbReference>
<dbReference type="InterPro" id="IPR042070">
    <property type="entry name" value="PucR_C-HTH_sf"/>
</dbReference>
<gene>
    <name evidence="5" type="ORF">FE697_000935</name>
</gene>
<dbReference type="InterPro" id="IPR041522">
    <property type="entry name" value="CdaR_GGDEF"/>
</dbReference>
<evidence type="ECO:0000313" key="5">
    <source>
        <dbReference type="EMBL" id="KAA1424528.1"/>
    </source>
</evidence>
<dbReference type="Gene3D" id="1.10.10.2840">
    <property type="entry name" value="PucR C-terminal helix-turn-helix domain"/>
    <property type="match status" value="1"/>
</dbReference>
<reference evidence="5 6" key="1">
    <citation type="submission" date="2019-09" db="EMBL/GenBank/DDBJ databases">
        <title>Mumia zhuanghuii sp. nov. isolated from the intestinal contents of plateau pika (Ochotona curzoniae) in the Qinghai-Tibet plateau of China.</title>
        <authorList>
            <person name="Tian Z."/>
        </authorList>
    </citation>
    <scope>NUCLEOTIDE SEQUENCE [LARGE SCALE GENOMIC DNA]</scope>
    <source>
        <strain evidence="6">350</strain>
    </source>
</reference>
<evidence type="ECO:0000313" key="6">
    <source>
        <dbReference type="Proteomes" id="UP000307768"/>
    </source>
</evidence>
<dbReference type="InterPro" id="IPR012914">
    <property type="entry name" value="PucR_dom"/>
</dbReference>
<name>A0A5Q6S2C2_9ACTN</name>
<dbReference type="RefSeq" id="WP_149767420.1">
    <property type="nucleotide sequence ID" value="NZ_VDFQ02000001.1"/>
</dbReference>
<dbReference type="AlphaFoldDB" id="A0A5Q6S2C2"/>
<proteinExistence type="inferred from homology"/>
<evidence type="ECO:0000256" key="1">
    <source>
        <dbReference type="ARBA" id="ARBA00006754"/>
    </source>
</evidence>
<dbReference type="InterPro" id="IPR051448">
    <property type="entry name" value="CdaR-like_regulators"/>
</dbReference>
<dbReference type="EMBL" id="VDFQ02000001">
    <property type="protein sequence ID" value="KAA1424528.1"/>
    <property type="molecule type" value="Genomic_DNA"/>
</dbReference>
<dbReference type="PANTHER" id="PTHR33744">
    <property type="entry name" value="CARBOHYDRATE DIACID REGULATOR"/>
    <property type="match status" value="1"/>
</dbReference>
<feature type="domain" description="PucR C-terminal helix-turn-helix" evidence="3">
    <location>
        <begin position="479"/>
        <end position="535"/>
    </location>
</feature>
<dbReference type="OrthoDB" id="2973014at2"/>
<dbReference type="Proteomes" id="UP000307768">
    <property type="component" value="Unassembled WGS sequence"/>
</dbReference>
<dbReference type="Pfam" id="PF17853">
    <property type="entry name" value="GGDEF_2"/>
    <property type="match status" value="1"/>
</dbReference>
<comment type="caution">
    <text evidence="5">The sequence shown here is derived from an EMBL/GenBank/DDBJ whole genome shotgun (WGS) entry which is preliminary data.</text>
</comment>
<accession>A0A5Q6S2C2</accession>
<evidence type="ECO:0000259" key="2">
    <source>
        <dbReference type="Pfam" id="PF07905"/>
    </source>
</evidence>
<dbReference type="PANTHER" id="PTHR33744:SF1">
    <property type="entry name" value="DNA-BINDING TRANSCRIPTIONAL ACTIVATOR ADER"/>
    <property type="match status" value="1"/>
</dbReference>
<feature type="domain" description="CdaR GGDEF-like" evidence="4">
    <location>
        <begin position="289"/>
        <end position="423"/>
    </location>
</feature>
<organism evidence="5 6">
    <name type="scientific">Mumia zhuanghuii</name>
    <dbReference type="NCBI Taxonomy" id="2585211"/>
    <lineage>
        <taxon>Bacteria</taxon>
        <taxon>Bacillati</taxon>
        <taxon>Actinomycetota</taxon>
        <taxon>Actinomycetes</taxon>
        <taxon>Propionibacteriales</taxon>
        <taxon>Nocardioidaceae</taxon>
        <taxon>Mumia</taxon>
    </lineage>
</organism>
<dbReference type="Pfam" id="PF07905">
    <property type="entry name" value="PucR"/>
    <property type="match status" value="1"/>
</dbReference>
<protein>
    <submittedName>
        <fullName evidence="5">PucR family transcriptional regulator</fullName>
    </submittedName>
</protein>
<comment type="similarity">
    <text evidence="1">Belongs to the CdaR family.</text>
</comment>
<evidence type="ECO:0000259" key="4">
    <source>
        <dbReference type="Pfam" id="PF17853"/>
    </source>
</evidence>
<evidence type="ECO:0000259" key="3">
    <source>
        <dbReference type="Pfam" id="PF13556"/>
    </source>
</evidence>
<dbReference type="InterPro" id="IPR025736">
    <property type="entry name" value="PucR_C-HTH_dom"/>
</dbReference>
<feature type="domain" description="Purine catabolism PurC-like" evidence="2">
    <location>
        <begin position="9"/>
        <end position="129"/>
    </location>
</feature>